<evidence type="ECO:0000313" key="11">
    <source>
        <dbReference type="Proteomes" id="UP001652431"/>
    </source>
</evidence>
<evidence type="ECO:0000313" key="10">
    <source>
        <dbReference type="EMBL" id="MCU6686653.1"/>
    </source>
</evidence>
<dbReference type="CDD" id="cd00383">
    <property type="entry name" value="trans_reg_C"/>
    <property type="match status" value="1"/>
</dbReference>
<dbReference type="InterPro" id="IPR039420">
    <property type="entry name" value="WalR-like"/>
</dbReference>
<name>A0ABT2RMQ7_9FIRM</name>
<dbReference type="InterPro" id="IPR011006">
    <property type="entry name" value="CheY-like_superfamily"/>
</dbReference>
<keyword evidence="4" id="KW-0804">Transcription</keyword>
<feature type="DNA-binding region" description="OmpR/PhoB-type" evidence="7">
    <location>
        <begin position="124"/>
        <end position="224"/>
    </location>
</feature>
<evidence type="ECO:0000256" key="1">
    <source>
        <dbReference type="ARBA" id="ARBA00018672"/>
    </source>
</evidence>
<protein>
    <recommendedName>
        <fullName evidence="1">Stage 0 sporulation protein A homolog</fullName>
    </recommendedName>
</protein>
<dbReference type="RefSeq" id="WP_158369853.1">
    <property type="nucleotide sequence ID" value="NZ_JAOQJU010000008.1"/>
</dbReference>
<keyword evidence="11" id="KW-1185">Reference proteome</keyword>
<dbReference type="PROSITE" id="PS51755">
    <property type="entry name" value="OMPR_PHOB"/>
    <property type="match status" value="1"/>
</dbReference>
<gene>
    <name evidence="10" type="ORF">OCV99_08845</name>
</gene>
<dbReference type="SMART" id="SM00862">
    <property type="entry name" value="Trans_reg_C"/>
    <property type="match status" value="1"/>
</dbReference>
<dbReference type="SUPFAM" id="SSF52172">
    <property type="entry name" value="CheY-like"/>
    <property type="match status" value="1"/>
</dbReference>
<feature type="modified residue" description="4-aspartylphosphate" evidence="6">
    <location>
        <position position="54"/>
    </location>
</feature>
<dbReference type="InterPro" id="IPR016032">
    <property type="entry name" value="Sig_transdc_resp-reg_C-effctor"/>
</dbReference>
<dbReference type="InterPro" id="IPR036388">
    <property type="entry name" value="WH-like_DNA-bd_sf"/>
</dbReference>
<dbReference type="Pfam" id="PF00486">
    <property type="entry name" value="Trans_reg_C"/>
    <property type="match status" value="1"/>
</dbReference>
<accession>A0ABT2RMQ7</accession>
<dbReference type="SUPFAM" id="SSF46894">
    <property type="entry name" value="C-terminal effector domain of the bipartite response regulators"/>
    <property type="match status" value="1"/>
</dbReference>
<evidence type="ECO:0000256" key="6">
    <source>
        <dbReference type="PROSITE-ProRule" id="PRU00169"/>
    </source>
</evidence>
<dbReference type="Proteomes" id="UP001652431">
    <property type="component" value="Unassembled WGS sequence"/>
</dbReference>
<dbReference type="InterPro" id="IPR001867">
    <property type="entry name" value="OmpR/PhoB-type_DNA-bd"/>
</dbReference>
<dbReference type="Pfam" id="PF00072">
    <property type="entry name" value="Response_reg"/>
    <property type="match status" value="1"/>
</dbReference>
<reference evidence="10 11" key="1">
    <citation type="journal article" date="2021" name="ISME Commun">
        <title>Automated analysis of genomic sequences facilitates high-throughput and comprehensive description of bacteria.</title>
        <authorList>
            <person name="Hitch T.C.A."/>
        </authorList>
    </citation>
    <scope>NUCLEOTIDE SEQUENCE [LARGE SCALE GENOMIC DNA]</scope>
    <source>
        <strain evidence="10 11">Sanger_03</strain>
    </source>
</reference>
<comment type="caution">
    <text evidence="10">The sequence shown here is derived from an EMBL/GenBank/DDBJ whole genome shotgun (WGS) entry which is preliminary data.</text>
</comment>
<organism evidence="10 11">
    <name type="scientific">Dorea acetigenes</name>
    <dbReference type="NCBI Taxonomy" id="2981787"/>
    <lineage>
        <taxon>Bacteria</taxon>
        <taxon>Bacillati</taxon>
        <taxon>Bacillota</taxon>
        <taxon>Clostridia</taxon>
        <taxon>Lachnospirales</taxon>
        <taxon>Lachnospiraceae</taxon>
        <taxon>Dorea</taxon>
    </lineage>
</organism>
<evidence type="ECO:0000256" key="2">
    <source>
        <dbReference type="ARBA" id="ARBA00023015"/>
    </source>
</evidence>
<dbReference type="Gene3D" id="1.10.10.10">
    <property type="entry name" value="Winged helix-like DNA-binding domain superfamily/Winged helix DNA-binding domain"/>
    <property type="match status" value="1"/>
</dbReference>
<evidence type="ECO:0000256" key="5">
    <source>
        <dbReference type="ARBA" id="ARBA00024867"/>
    </source>
</evidence>
<dbReference type="PANTHER" id="PTHR48111:SF73">
    <property type="entry name" value="ALKALINE PHOSPHATASE SYNTHESIS TRANSCRIPTIONAL REGULATORY PROTEIN PHOP"/>
    <property type="match status" value="1"/>
</dbReference>
<evidence type="ECO:0000259" key="8">
    <source>
        <dbReference type="PROSITE" id="PS50110"/>
    </source>
</evidence>
<dbReference type="PANTHER" id="PTHR48111">
    <property type="entry name" value="REGULATOR OF RPOS"/>
    <property type="match status" value="1"/>
</dbReference>
<proteinExistence type="predicted"/>
<evidence type="ECO:0000256" key="7">
    <source>
        <dbReference type="PROSITE-ProRule" id="PRU01091"/>
    </source>
</evidence>
<feature type="domain" description="OmpR/PhoB-type" evidence="9">
    <location>
        <begin position="124"/>
        <end position="224"/>
    </location>
</feature>
<dbReference type="EMBL" id="JAOQJU010000008">
    <property type="protein sequence ID" value="MCU6686653.1"/>
    <property type="molecule type" value="Genomic_DNA"/>
</dbReference>
<comment type="function">
    <text evidence="5">May play the central regulatory role in sporulation. It may be an element of the effector pathway responsible for the activation of sporulation genes in response to nutritional stress. Spo0A may act in concert with spo0H (a sigma factor) to control the expression of some genes that are critical to the sporulation process.</text>
</comment>
<keyword evidence="6" id="KW-0597">Phosphoprotein</keyword>
<sequence length="224" mass="25717">MVGKKLLIIEDDMDLREGLRFSFEGDGYEVFDVGTRREGQQEIKKGSYDLVLLDCNLPDGTGFDLCREVRRFSMIPIIMLTARDTEMDEIKALELGVNDYLSKPFSLGVLKARMKRILNEKVETTNLCSGNIVIDKSTCKVYKDEEEIALSKLEYKLLMYLIENKNHVLSKEQILSQIWDSDGKYVDNNTVSVNISRLRTKIEDDASDPKFIKTVHGVGYIWKE</sequence>
<dbReference type="PROSITE" id="PS50110">
    <property type="entry name" value="RESPONSE_REGULATORY"/>
    <property type="match status" value="1"/>
</dbReference>
<feature type="domain" description="Response regulatory" evidence="8">
    <location>
        <begin position="5"/>
        <end position="118"/>
    </location>
</feature>
<evidence type="ECO:0000259" key="9">
    <source>
        <dbReference type="PROSITE" id="PS51755"/>
    </source>
</evidence>
<keyword evidence="3 7" id="KW-0238">DNA-binding</keyword>
<dbReference type="CDD" id="cd17574">
    <property type="entry name" value="REC_OmpR"/>
    <property type="match status" value="1"/>
</dbReference>
<evidence type="ECO:0000256" key="3">
    <source>
        <dbReference type="ARBA" id="ARBA00023125"/>
    </source>
</evidence>
<evidence type="ECO:0000256" key="4">
    <source>
        <dbReference type="ARBA" id="ARBA00023163"/>
    </source>
</evidence>
<dbReference type="Gene3D" id="3.40.50.2300">
    <property type="match status" value="1"/>
</dbReference>
<keyword evidence="2" id="KW-0805">Transcription regulation</keyword>
<dbReference type="SMART" id="SM00448">
    <property type="entry name" value="REC"/>
    <property type="match status" value="1"/>
</dbReference>
<dbReference type="InterPro" id="IPR001789">
    <property type="entry name" value="Sig_transdc_resp-reg_receiver"/>
</dbReference>